<feature type="binding site" evidence="7">
    <location>
        <position position="38"/>
    </location>
    <ligand>
        <name>S-adenosyl-L-methionine</name>
        <dbReference type="ChEBI" id="CHEBI:59789"/>
    </ligand>
</feature>
<dbReference type="Proteomes" id="UP000182517">
    <property type="component" value="Chromosome"/>
</dbReference>
<evidence type="ECO:0000256" key="5">
    <source>
        <dbReference type="ARBA" id="ARBA00022691"/>
    </source>
</evidence>
<dbReference type="PROSITE" id="PS51625">
    <property type="entry name" value="SAM_MT_TRMB"/>
    <property type="match status" value="1"/>
</dbReference>
<gene>
    <name evidence="7" type="primary">trmB</name>
    <name evidence="8" type="ORF">A7E78_07170</name>
</gene>
<evidence type="ECO:0000256" key="6">
    <source>
        <dbReference type="ARBA" id="ARBA00022694"/>
    </source>
</evidence>
<accession>A0A1L3GPP3</accession>
<dbReference type="SUPFAM" id="SSF53335">
    <property type="entry name" value="S-adenosyl-L-methionine-dependent methyltransferases"/>
    <property type="match status" value="1"/>
</dbReference>
<keyword evidence="4 7" id="KW-0808">Transferase</keyword>
<keyword evidence="3 7" id="KW-0489">Methyltransferase</keyword>
<feature type="binding site" evidence="7">
    <location>
        <position position="113"/>
    </location>
    <ligand>
        <name>S-adenosyl-L-methionine</name>
        <dbReference type="ChEBI" id="CHEBI:59789"/>
    </ligand>
</feature>
<dbReference type="InterPro" id="IPR029063">
    <property type="entry name" value="SAM-dependent_MTases_sf"/>
</dbReference>
<dbReference type="STRING" id="1842532.A7E78_07170"/>
<evidence type="ECO:0000256" key="3">
    <source>
        <dbReference type="ARBA" id="ARBA00022603"/>
    </source>
</evidence>
<dbReference type="PANTHER" id="PTHR23417:SF14">
    <property type="entry name" value="PENTACOTRIPEPTIDE-REPEAT REGION OF PRORP DOMAIN-CONTAINING PROTEIN"/>
    <property type="match status" value="1"/>
</dbReference>
<comment type="caution">
    <text evidence="7">Lacks conserved residue(s) required for the propagation of feature annotation.</text>
</comment>
<comment type="function">
    <text evidence="2 7">Catalyzes the formation of N(7)-methylguanine at position 46 (m7G46) in tRNA.</text>
</comment>
<dbReference type="PANTHER" id="PTHR23417">
    <property type="entry name" value="3-DEOXY-D-MANNO-OCTULOSONIC-ACID TRANSFERASE/TRNA GUANINE-N 7 - -METHYLTRANSFERASE"/>
    <property type="match status" value="1"/>
</dbReference>
<feature type="binding site" evidence="7">
    <location>
        <position position="117"/>
    </location>
    <ligand>
        <name>substrate</name>
    </ligand>
</feature>
<organism evidence="8 9">
    <name type="scientific">Syntrophotalea acetylenivorans</name>
    <dbReference type="NCBI Taxonomy" id="1842532"/>
    <lineage>
        <taxon>Bacteria</taxon>
        <taxon>Pseudomonadati</taxon>
        <taxon>Thermodesulfobacteriota</taxon>
        <taxon>Desulfuromonadia</taxon>
        <taxon>Desulfuromonadales</taxon>
        <taxon>Syntrophotaleaceae</taxon>
        <taxon>Syntrophotalea</taxon>
    </lineage>
</organism>
<keyword evidence="5 7" id="KW-0949">S-adenosyl-L-methionine</keyword>
<evidence type="ECO:0000256" key="7">
    <source>
        <dbReference type="HAMAP-Rule" id="MF_01057"/>
    </source>
</evidence>
<evidence type="ECO:0000313" key="9">
    <source>
        <dbReference type="Proteomes" id="UP000182517"/>
    </source>
</evidence>
<evidence type="ECO:0000256" key="1">
    <source>
        <dbReference type="ARBA" id="ARBA00000142"/>
    </source>
</evidence>
<dbReference type="CDD" id="cd02440">
    <property type="entry name" value="AdoMet_MTases"/>
    <property type="match status" value="1"/>
</dbReference>
<dbReference type="AlphaFoldDB" id="A0A1L3GPP3"/>
<comment type="catalytic activity">
    <reaction evidence="1 7">
        <text>guanosine(46) in tRNA + S-adenosyl-L-methionine = N(7)-methylguanosine(46) in tRNA + S-adenosyl-L-homocysteine</text>
        <dbReference type="Rhea" id="RHEA:42708"/>
        <dbReference type="Rhea" id="RHEA-COMP:10188"/>
        <dbReference type="Rhea" id="RHEA-COMP:10189"/>
        <dbReference type="ChEBI" id="CHEBI:57856"/>
        <dbReference type="ChEBI" id="CHEBI:59789"/>
        <dbReference type="ChEBI" id="CHEBI:74269"/>
        <dbReference type="ChEBI" id="CHEBI:74480"/>
        <dbReference type="EC" id="2.1.1.33"/>
    </reaction>
</comment>
<dbReference type="InterPro" id="IPR003358">
    <property type="entry name" value="tRNA_(Gua-N-7)_MeTrfase_Trmb"/>
</dbReference>
<dbReference type="InterPro" id="IPR055361">
    <property type="entry name" value="tRNA_methyltr_TrmB_bact"/>
</dbReference>
<dbReference type="UniPathway" id="UPA00989"/>
<evidence type="ECO:0000256" key="4">
    <source>
        <dbReference type="ARBA" id="ARBA00022679"/>
    </source>
</evidence>
<comment type="pathway">
    <text evidence="7">tRNA modification; N(7)-methylguanine-tRNA biosynthesis.</text>
</comment>
<dbReference type="Pfam" id="PF02390">
    <property type="entry name" value="Methyltransf_4"/>
    <property type="match status" value="1"/>
</dbReference>
<feature type="binding site" evidence="7">
    <location>
        <position position="149"/>
    </location>
    <ligand>
        <name>substrate</name>
    </ligand>
</feature>
<reference evidence="8 9" key="1">
    <citation type="journal article" date="2017" name="Genome Announc.">
        <title>Complete Genome Sequences of Two Acetylene-Fermenting Pelobacter acetylenicus Strains.</title>
        <authorList>
            <person name="Sutton J.M."/>
            <person name="Baesman S.M."/>
            <person name="Fierst J.L."/>
            <person name="Poret-Peterson A.T."/>
            <person name="Oremland R.S."/>
            <person name="Dunlap D.S."/>
            <person name="Akob D.M."/>
        </authorList>
    </citation>
    <scope>NUCLEOTIDE SEQUENCE [LARGE SCALE GENOMIC DNA]</scope>
    <source>
        <strain evidence="8 9">SFB93</strain>
    </source>
</reference>
<dbReference type="Gene3D" id="3.40.50.150">
    <property type="entry name" value="Vaccinia Virus protein VP39"/>
    <property type="match status" value="1"/>
</dbReference>
<keyword evidence="6 7" id="KW-0819">tRNA processing</keyword>
<evidence type="ECO:0000256" key="2">
    <source>
        <dbReference type="ARBA" id="ARBA00003015"/>
    </source>
</evidence>
<evidence type="ECO:0000313" key="8">
    <source>
        <dbReference type="EMBL" id="APG27638.1"/>
    </source>
</evidence>
<dbReference type="EMBL" id="CP015519">
    <property type="protein sequence ID" value="APG27638.1"/>
    <property type="molecule type" value="Genomic_DNA"/>
</dbReference>
<proteinExistence type="inferred from homology"/>
<sequence length="233" mass="26901">MTQRIIEITSPTFLPEQQLEPPVDFAAIFGNDNPLALEIGCGIGDFIVQLAAQQPQRNFLAIDIYNKGCYKTCRRIDKTSLTNVRVMRIEARFLLDRYLTMDSLDAVYINCPDPWPKKRHRQRRLLNQEFLKTLLYYLRPGGELFFSTDFADYAEQVAPQLLSLPDYQSKLEQLPGQLPADYPRSKYMRRFLDRGQPIYFLHCNKKESCDSGPHLLAPVSPGFRTPWSTIPHG</sequence>
<feature type="binding site" evidence="7">
    <location>
        <position position="63"/>
    </location>
    <ligand>
        <name>S-adenosyl-L-methionine</name>
        <dbReference type="ChEBI" id="CHEBI:59789"/>
    </ligand>
</feature>
<dbReference type="HAMAP" id="MF_01057">
    <property type="entry name" value="tRNA_methyltr_TrmB"/>
    <property type="match status" value="1"/>
</dbReference>
<dbReference type="NCBIfam" id="TIGR00091">
    <property type="entry name" value="tRNA (guanosine(46)-N7)-methyltransferase TrmB"/>
    <property type="match status" value="1"/>
</dbReference>
<dbReference type="OrthoDB" id="9802090at2"/>
<comment type="similarity">
    <text evidence="7">Belongs to the class I-like SAM-binding methyltransferase superfamily. TrmB family.</text>
</comment>
<feature type="binding site" evidence="7">
    <location>
        <position position="90"/>
    </location>
    <ligand>
        <name>S-adenosyl-L-methionine</name>
        <dbReference type="ChEBI" id="CHEBI:59789"/>
    </ligand>
</feature>
<dbReference type="KEGG" id="pef:A7E78_07170"/>
<protein>
    <recommendedName>
        <fullName evidence="7">tRNA (guanine-N(7)-)-methyltransferase</fullName>
        <ecNumber evidence="7">2.1.1.33</ecNumber>
    </recommendedName>
    <alternativeName>
        <fullName evidence="7">tRNA (guanine(46)-N(7))-methyltransferase</fullName>
    </alternativeName>
    <alternativeName>
        <fullName evidence="7">tRNA(m7G46)-methyltransferase</fullName>
    </alternativeName>
</protein>
<dbReference type="RefSeq" id="WP_072283603.1">
    <property type="nucleotide sequence ID" value="NZ_CP015519.1"/>
</dbReference>
<name>A0A1L3GPP3_9BACT</name>
<keyword evidence="9" id="KW-1185">Reference proteome</keyword>
<dbReference type="GO" id="GO:0008176">
    <property type="term" value="F:tRNA (guanine(46)-N7)-methyltransferase activity"/>
    <property type="evidence" value="ECO:0007669"/>
    <property type="project" value="UniProtKB-UniRule"/>
</dbReference>
<dbReference type="GO" id="GO:0043527">
    <property type="term" value="C:tRNA methyltransferase complex"/>
    <property type="evidence" value="ECO:0007669"/>
    <property type="project" value="TreeGrafter"/>
</dbReference>
<dbReference type="EC" id="2.1.1.33" evidence="7"/>